<dbReference type="KEGG" id="tasa:A1Q1_06403"/>
<evidence type="ECO:0000256" key="1">
    <source>
        <dbReference type="SAM" id="MobiDB-lite"/>
    </source>
</evidence>
<feature type="compositionally biased region" description="Basic and acidic residues" evidence="1">
    <location>
        <begin position="904"/>
        <end position="921"/>
    </location>
</feature>
<dbReference type="AlphaFoldDB" id="J4U5J1"/>
<feature type="compositionally biased region" description="Polar residues" evidence="1">
    <location>
        <begin position="647"/>
        <end position="666"/>
    </location>
</feature>
<reference evidence="2 3" key="1">
    <citation type="journal article" date="2012" name="Eukaryot. Cell">
        <title>Draft genome sequence of CBS 2479, the standard type strain of Trichosporon asahii.</title>
        <authorList>
            <person name="Yang R.Y."/>
            <person name="Li H.T."/>
            <person name="Zhu H."/>
            <person name="Zhou G.P."/>
            <person name="Wang M."/>
            <person name="Wang L."/>
        </authorList>
    </citation>
    <scope>NUCLEOTIDE SEQUENCE [LARGE SCALE GENOMIC DNA]</scope>
    <source>
        <strain evidence="3">ATCC 90039 / CBS 2479 / JCM 2466 / KCTC 7840 / NCYC 2677 / UAMH 7654</strain>
    </source>
</reference>
<feature type="compositionally biased region" description="Basic residues" evidence="1">
    <location>
        <begin position="883"/>
        <end position="894"/>
    </location>
</feature>
<protein>
    <submittedName>
        <fullName evidence="2">Uncharacterized protein</fullName>
    </submittedName>
</protein>
<feature type="region of interest" description="Disordered" evidence="1">
    <location>
        <begin position="142"/>
        <end position="529"/>
    </location>
</feature>
<name>J4U5J1_TRIAS</name>
<feature type="compositionally biased region" description="Acidic residues" evidence="1">
    <location>
        <begin position="426"/>
        <end position="443"/>
    </location>
</feature>
<feature type="compositionally biased region" description="Low complexity" evidence="1">
    <location>
        <begin position="923"/>
        <end position="935"/>
    </location>
</feature>
<dbReference type="HOGENOM" id="CLU_307406_0_0_1"/>
<feature type="region of interest" description="Disordered" evidence="1">
    <location>
        <begin position="1"/>
        <end position="33"/>
    </location>
</feature>
<feature type="compositionally biased region" description="Low complexity" evidence="1">
    <location>
        <begin position="515"/>
        <end position="524"/>
    </location>
</feature>
<organism evidence="2 3">
    <name type="scientific">Trichosporon asahii var. asahii (strain ATCC 90039 / CBS 2479 / JCM 2466 / KCTC 7840 / NBRC 103889/ NCYC 2677 / UAMH 7654)</name>
    <name type="common">Yeast</name>
    <dbReference type="NCBI Taxonomy" id="1186058"/>
    <lineage>
        <taxon>Eukaryota</taxon>
        <taxon>Fungi</taxon>
        <taxon>Dikarya</taxon>
        <taxon>Basidiomycota</taxon>
        <taxon>Agaricomycotina</taxon>
        <taxon>Tremellomycetes</taxon>
        <taxon>Trichosporonales</taxon>
        <taxon>Trichosporonaceae</taxon>
        <taxon>Trichosporon</taxon>
    </lineage>
</organism>
<feature type="compositionally biased region" description="Basic and acidic residues" evidence="1">
    <location>
        <begin position="561"/>
        <end position="580"/>
    </location>
</feature>
<evidence type="ECO:0000313" key="2">
    <source>
        <dbReference type="EMBL" id="EJT45265.1"/>
    </source>
</evidence>
<sequence length="962" mass="103898">MEFSLDPLPTFERAAPAPLDYPESEHEVDSLGLSRTSQASLYSQYSSRASLPSVPASREDPQSTAFWGNFGVSSVNLDQDLSDMTAPLNIVKRERALSEHRLSDRRGGDRSGELSAASLPNATNHPSAIYETELSIPDIFLDPGISPAEPSPVSQRTIARKSVVPSHCVSVPHSPTTSAGDHGYPNEIPDYYRGGRKISLQFRDSVPPVPSRDSSPGEEENALLKYPPFPEDADPHSGDELLSPTEWGVEPPEMRRDSGHSSDGGMVPATPKLAAARSPPARPPRPPPNLCPPVNGLPLPHLPEEQSRRDDNLNSGLAGSQKRDLLSPSVSPPPPSERVDVRRHSGYSARDSGSDFSYRYKATSPAGSGGYDDVDSETGSKWRPSKELGSTQRQRDPTLPPSPTKSLAPPAVRKLKPRSPLAKDGQEEDETCLFSDTDEDDDFGPGLRSRARSAASSARRRSSMPESPVPFDIPSKAASILGLGDSAPESGKKKKSGGILGDIGSKRLLSRRRTAGSSSASTLRGHMRKLSEFDPIGFVKGDTREAHIDRNGDLWVNVSAEAKKRPESTRTTRTRSDSDKGLPALPQTPNEVDVAEQVELYHAVKSRALPPTPESPNSARPRTTTPSGRTTPIAATTKRARPGSMFLSRSASQSLRRTGSQASSIKAASVAVPPPIRESPPRAPPRGPLPPPPHSPPGSPRQVTSPIPGSAGHKRSASSSSGATSLAHVKPTRDTLIPYFPPEEQLIRYVSPSRPLSHAQGRRTRALARTPSQSQTMYEGSRAPQHGISDSMRDELIAALQHGNLTPEQSALLEATFAALFSRPPAPRPSAPEPGRQRPDEMVFPAPPPRTSGELLRPENALPDVDTEEDEPPRPASVPPPRPPRRSVRRHSRSMNRLNVPLETHSDESGLESARDDRSEIDPAPASAAAVQSEVSEWEPDTPATKTRFPDFMKRLNKKDQV</sequence>
<comment type="caution">
    <text evidence="2">The sequence shown here is derived from an EMBL/GenBank/DDBJ whole genome shotgun (WGS) entry which is preliminary data.</text>
</comment>
<dbReference type="RefSeq" id="XP_014176992.1">
    <property type="nucleotide sequence ID" value="XM_014321517.1"/>
</dbReference>
<dbReference type="EMBL" id="ALBS01000331">
    <property type="protein sequence ID" value="EJT45265.1"/>
    <property type="molecule type" value="Genomic_DNA"/>
</dbReference>
<evidence type="ECO:0000313" key="3">
    <source>
        <dbReference type="Proteomes" id="UP000002748"/>
    </source>
</evidence>
<feature type="compositionally biased region" description="Pro residues" evidence="1">
    <location>
        <begin position="672"/>
        <end position="699"/>
    </location>
</feature>
<feature type="compositionally biased region" description="Low complexity" evidence="1">
    <location>
        <begin position="162"/>
        <end position="175"/>
    </location>
</feature>
<dbReference type="VEuPathDB" id="FungiDB:A1Q1_06403"/>
<feature type="compositionally biased region" description="Basic and acidic residues" evidence="1">
    <location>
        <begin position="302"/>
        <end position="312"/>
    </location>
</feature>
<feature type="region of interest" description="Disordered" evidence="1">
    <location>
        <begin position="822"/>
        <end position="962"/>
    </location>
</feature>
<proteinExistence type="predicted"/>
<gene>
    <name evidence="2" type="ORF">A1Q1_06403</name>
</gene>
<accession>J4U5J1</accession>
<feature type="compositionally biased region" description="Low complexity" evidence="1">
    <location>
        <begin position="203"/>
        <end position="214"/>
    </location>
</feature>
<feature type="region of interest" description="Disordered" evidence="1">
    <location>
        <begin position="548"/>
        <end position="732"/>
    </location>
</feature>
<dbReference type="GeneID" id="25989915"/>
<feature type="region of interest" description="Disordered" evidence="1">
    <location>
        <begin position="751"/>
        <end position="788"/>
    </location>
</feature>
<feature type="compositionally biased region" description="Basic and acidic residues" evidence="1">
    <location>
        <begin position="948"/>
        <end position="962"/>
    </location>
</feature>
<feature type="compositionally biased region" description="Pro residues" evidence="1">
    <location>
        <begin position="280"/>
        <end position="291"/>
    </location>
</feature>
<dbReference type="Proteomes" id="UP000002748">
    <property type="component" value="Unassembled WGS sequence"/>
</dbReference>
<feature type="compositionally biased region" description="Low complexity" evidence="1">
    <location>
        <begin position="620"/>
        <end position="632"/>
    </location>
</feature>
<feature type="region of interest" description="Disordered" evidence="1">
    <location>
        <begin position="93"/>
        <end position="126"/>
    </location>
</feature>
<feature type="compositionally biased region" description="Basic and acidic residues" evidence="1">
    <location>
        <begin position="93"/>
        <end position="112"/>
    </location>
</feature>